<protein>
    <recommendedName>
        <fullName evidence="5">WXG100 family type VII secretion target</fullName>
    </recommendedName>
</protein>
<sequence>MPTYHEIMSTDLSKLTSAADRWDGMAGEFDKREKAYRRDVHGISMGTSWSGLSADAANQRFNTTLNEFRSAQTEAKAIAGLLRDAHTNLADLTGKLKAARQEAISAKMNVSDQGVVSYDYSTLTESDKSALHHDPDYQDSIRKAVSSWQDRIDHAVQAVADADKGIEIAFGAVVVDSNVTDGTMGTGFNGRAQGDIEKYEAEKVADIATRLNNGEMISATDLSELRRSFRDNSGDKAFSHTLLGTLGPDGTIKLTNSLNRLAYDSDKKNKAQYMELEGGLAETLATATNVPGSVKDAPPGSKLFNTWIASEDGKFYRQWMEGIDKYGTQNYGSKTNPLYGYQSLVSMMEHSGKNYDDQFLYQLGDDLIASEKAHPGIFTEWGAGHDGVRADAVDGLLGVMSRNPAAATAFFDPAGNGSGENHIANNHLHYLAGSGDGTRDWPKHVLTGYTVTETDDPLSRTGLGAALEAAATGHPPLQSGQDPWPETHHNEAQTRVMHGIIEELKPSSGTDAPVPDHLRQPISHALAEYTADTHEILGGLDAEYIKAADGDGYFSDGKNAHLAVSQKDLVQVMRGLSEDPDAYATLDKAETRHINNELNKLPPGVASHDLSGPLSKSGAALGTFSAIREDVVNDGRVAKYGEADWKAKVAYHIIGGALTPLYVSTAGGMTIAVGDSLQRGVDTWAWQWGNSMKAEADTTANAAVADFYLNSHNRMALMVDGWAAGRSDMDTGSDQAKAQVQTLTNDILNGSDRGANEASKYLTDTTN</sequence>
<feature type="coiled-coil region" evidence="1">
    <location>
        <begin position="82"/>
        <end position="109"/>
    </location>
</feature>
<feature type="region of interest" description="Disordered" evidence="2">
    <location>
        <begin position="748"/>
        <end position="767"/>
    </location>
</feature>
<evidence type="ECO:0000256" key="2">
    <source>
        <dbReference type="SAM" id="MobiDB-lite"/>
    </source>
</evidence>
<dbReference type="InterPro" id="IPR036689">
    <property type="entry name" value="ESAT-6-like_sf"/>
</dbReference>
<evidence type="ECO:0008006" key="5">
    <source>
        <dbReference type="Google" id="ProtNLM"/>
    </source>
</evidence>
<evidence type="ECO:0000313" key="4">
    <source>
        <dbReference type="Proteomes" id="UP000600946"/>
    </source>
</evidence>
<keyword evidence="4" id="KW-1185">Reference proteome</keyword>
<accession>A0ABQ3AJV2</accession>
<name>A0ABQ3AJV2_9ACTN</name>
<keyword evidence="1" id="KW-0175">Coiled coil</keyword>
<organism evidence="3 4">
    <name type="scientific">Streptomyces xanthochromogenes</name>
    <dbReference type="NCBI Taxonomy" id="67384"/>
    <lineage>
        <taxon>Bacteria</taxon>
        <taxon>Bacillati</taxon>
        <taxon>Actinomycetota</taxon>
        <taxon>Actinomycetes</taxon>
        <taxon>Kitasatosporales</taxon>
        <taxon>Streptomycetaceae</taxon>
        <taxon>Streptomyces</taxon>
    </lineage>
</organism>
<dbReference type="Proteomes" id="UP000600946">
    <property type="component" value="Unassembled WGS sequence"/>
</dbReference>
<reference evidence="4" key="1">
    <citation type="journal article" date="2019" name="Int. J. Syst. Evol. Microbiol.">
        <title>The Global Catalogue of Microorganisms (GCM) 10K type strain sequencing project: providing services to taxonomists for standard genome sequencing and annotation.</title>
        <authorList>
            <consortium name="The Broad Institute Genomics Platform"/>
            <consortium name="The Broad Institute Genome Sequencing Center for Infectious Disease"/>
            <person name="Wu L."/>
            <person name="Ma J."/>
        </authorList>
    </citation>
    <scope>NUCLEOTIDE SEQUENCE [LARGE SCALE GENOMIC DNA]</scope>
    <source>
        <strain evidence="4">JCM 4594</strain>
    </source>
</reference>
<dbReference type="EMBL" id="BMUU01000009">
    <property type="protein sequence ID" value="GGY51621.1"/>
    <property type="molecule type" value="Genomic_DNA"/>
</dbReference>
<evidence type="ECO:0000256" key="1">
    <source>
        <dbReference type="SAM" id="Coils"/>
    </source>
</evidence>
<dbReference type="SUPFAM" id="SSF140453">
    <property type="entry name" value="EsxAB dimer-like"/>
    <property type="match status" value="1"/>
</dbReference>
<proteinExistence type="predicted"/>
<comment type="caution">
    <text evidence="3">The sequence shown here is derived from an EMBL/GenBank/DDBJ whole genome shotgun (WGS) entry which is preliminary data.</text>
</comment>
<gene>
    <name evidence="3" type="ORF">GCM10010326_52620</name>
</gene>
<evidence type="ECO:0000313" key="3">
    <source>
        <dbReference type="EMBL" id="GGY51621.1"/>
    </source>
</evidence>